<dbReference type="Proteomes" id="UP000309215">
    <property type="component" value="Unassembled WGS sequence"/>
</dbReference>
<accession>A0A4U1JB08</accession>
<dbReference type="AlphaFoldDB" id="A0A4U1JB08"/>
<dbReference type="EMBL" id="SSMQ01000018">
    <property type="protein sequence ID" value="TKD06512.1"/>
    <property type="molecule type" value="Genomic_DNA"/>
</dbReference>
<evidence type="ECO:0000256" key="2">
    <source>
        <dbReference type="SAM" id="SignalP"/>
    </source>
</evidence>
<sequence length="107" mass="11178">MLNKSRIAAACLLFGIVLSTGCLMQSDPPLDSDEAANAALLPAASEMRMDEPEEARTPAASEAGPGDDDDTGKGCFDPVCYRDCQNSCLGCPGCQSECSAACWNFCC</sequence>
<dbReference type="PROSITE" id="PS51257">
    <property type="entry name" value="PROKAR_LIPOPROTEIN"/>
    <property type="match status" value="1"/>
</dbReference>
<feature type="region of interest" description="Disordered" evidence="1">
    <location>
        <begin position="37"/>
        <end position="71"/>
    </location>
</feature>
<protein>
    <recommendedName>
        <fullName evidence="5">4Fe-4S ferredoxin-type domain-containing protein</fullName>
    </recommendedName>
</protein>
<name>A0A4U1JB08_9BACT</name>
<gene>
    <name evidence="3" type="ORF">E8A74_18520</name>
</gene>
<evidence type="ECO:0000313" key="4">
    <source>
        <dbReference type="Proteomes" id="UP000309215"/>
    </source>
</evidence>
<feature type="chain" id="PRO_5020853502" description="4Fe-4S ferredoxin-type domain-containing protein" evidence="2">
    <location>
        <begin position="25"/>
        <end position="107"/>
    </location>
</feature>
<feature type="compositionally biased region" description="Basic and acidic residues" evidence="1">
    <location>
        <begin position="47"/>
        <end position="56"/>
    </location>
</feature>
<feature type="signal peptide" evidence="2">
    <location>
        <begin position="1"/>
        <end position="24"/>
    </location>
</feature>
<evidence type="ECO:0000313" key="3">
    <source>
        <dbReference type="EMBL" id="TKD06512.1"/>
    </source>
</evidence>
<reference evidence="3 4" key="1">
    <citation type="submission" date="2019-04" db="EMBL/GenBank/DDBJ databases">
        <authorList>
            <person name="Li Y."/>
            <person name="Wang J."/>
        </authorList>
    </citation>
    <scope>NUCLEOTIDE SEQUENCE [LARGE SCALE GENOMIC DNA]</scope>
    <source>
        <strain evidence="3 4">DSM 14668</strain>
    </source>
</reference>
<evidence type="ECO:0008006" key="5">
    <source>
        <dbReference type="Google" id="ProtNLM"/>
    </source>
</evidence>
<comment type="caution">
    <text evidence="3">The sequence shown here is derived from an EMBL/GenBank/DDBJ whole genome shotgun (WGS) entry which is preliminary data.</text>
</comment>
<keyword evidence="4" id="KW-1185">Reference proteome</keyword>
<dbReference type="RefSeq" id="WP_136930363.1">
    <property type="nucleotide sequence ID" value="NZ_SSMQ01000018.1"/>
</dbReference>
<organism evidence="3 4">
    <name type="scientific">Polyangium fumosum</name>
    <dbReference type="NCBI Taxonomy" id="889272"/>
    <lineage>
        <taxon>Bacteria</taxon>
        <taxon>Pseudomonadati</taxon>
        <taxon>Myxococcota</taxon>
        <taxon>Polyangia</taxon>
        <taxon>Polyangiales</taxon>
        <taxon>Polyangiaceae</taxon>
        <taxon>Polyangium</taxon>
    </lineage>
</organism>
<keyword evidence="2" id="KW-0732">Signal</keyword>
<evidence type="ECO:0000256" key="1">
    <source>
        <dbReference type="SAM" id="MobiDB-lite"/>
    </source>
</evidence>
<proteinExistence type="predicted"/>